<gene>
    <name evidence="2" type="ORF">ACFQ3L_09350</name>
</gene>
<protein>
    <recommendedName>
        <fullName evidence="4">PASTA domain-containing protein</fullName>
    </recommendedName>
</protein>
<organism evidence="2 3">
    <name type="scientific">Lacticaseibacillus jixianensis</name>
    <dbReference type="NCBI Taxonomy" id="2486012"/>
    <lineage>
        <taxon>Bacteria</taxon>
        <taxon>Bacillati</taxon>
        <taxon>Bacillota</taxon>
        <taxon>Bacilli</taxon>
        <taxon>Lactobacillales</taxon>
        <taxon>Lactobacillaceae</taxon>
        <taxon>Lacticaseibacillus</taxon>
    </lineage>
</organism>
<evidence type="ECO:0008006" key="4">
    <source>
        <dbReference type="Google" id="ProtNLM"/>
    </source>
</evidence>
<proteinExistence type="predicted"/>
<dbReference type="RefSeq" id="WP_125585943.1">
    <property type="nucleotide sequence ID" value="NZ_JBHTMO010000030.1"/>
</dbReference>
<accession>A0ABW4B9V4</accession>
<dbReference type="Proteomes" id="UP001597249">
    <property type="component" value="Unassembled WGS sequence"/>
</dbReference>
<feature type="region of interest" description="Disordered" evidence="1">
    <location>
        <begin position="172"/>
        <end position="206"/>
    </location>
</feature>
<evidence type="ECO:0000313" key="2">
    <source>
        <dbReference type="EMBL" id="MFD1393770.1"/>
    </source>
</evidence>
<sequence length="206" mass="21778">MPSSPSQKAGGLRRLAGKTIATLDQVLSGVGAVADTVSKVAPGVVDESAKALDAHRAKHKGDFKMPALIDLPLAEAKRVLDHYQLQHALVLLAPAPQYAAARSDVILTTSPKPNAKVAPNTFVRAYYVSAEGVAASKQLVATRQAAKRDAKIANKAARRILAREVGHGLKQLPAKLTKRLGRKDSGLPPEADAASETDQMTQSDRP</sequence>
<feature type="compositionally biased region" description="Polar residues" evidence="1">
    <location>
        <begin position="196"/>
        <end position="206"/>
    </location>
</feature>
<name>A0ABW4B9V4_9LACO</name>
<comment type="caution">
    <text evidence="2">The sequence shown here is derived from an EMBL/GenBank/DDBJ whole genome shotgun (WGS) entry which is preliminary data.</text>
</comment>
<keyword evidence="3" id="KW-1185">Reference proteome</keyword>
<evidence type="ECO:0000256" key="1">
    <source>
        <dbReference type="SAM" id="MobiDB-lite"/>
    </source>
</evidence>
<reference evidence="3" key="1">
    <citation type="journal article" date="2019" name="Int. J. Syst. Evol. Microbiol.">
        <title>The Global Catalogue of Microorganisms (GCM) 10K type strain sequencing project: providing services to taxonomists for standard genome sequencing and annotation.</title>
        <authorList>
            <consortium name="The Broad Institute Genomics Platform"/>
            <consortium name="The Broad Institute Genome Sequencing Center for Infectious Disease"/>
            <person name="Wu L."/>
            <person name="Ma J."/>
        </authorList>
    </citation>
    <scope>NUCLEOTIDE SEQUENCE [LARGE SCALE GENOMIC DNA]</scope>
    <source>
        <strain evidence="3">CCM 8911</strain>
    </source>
</reference>
<dbReference type="EMBL" id="JBHTMO010000030">
    <property type="protein sequence ID" value="MFD1393770.1"/>
    <property type="molecule type" value="Genomic_DNA"/>
</dbReference>
<evidence type="ECO:0000313" key="3">
    <source>
        <dbReference type="Proteomes" id="UP001597249"/>
    </source>
</evidence>